<dbReference type="VEuPathDB" id="FungiDB:MGYG_06006"/>
<comment type="similarity">
    <text evidence="1">Belongs to the ADIP family.</text>
</comment>
<protein>
    <submittedName>
        <fullName evidence="5">NIMA interactive protein</fullName>
    </submittedName>
</protein>
<organism evidence="6">
    <name type="scientific">Arthroderma gypseum (strain ATCC MYA-4604 / CBS 118893)</name>
    <name type="common">Microsporum gypseum</name>
    <dbReference type="NCBI Taxonomy" id="535722"/>
    <lineage>
        <taxon>Eukaryota</taxon>
        <taxon>Fungi</taxon>
        <taxon>Dikarya</taxon>
        <taxon>Ascomycota</taxon>
        <taxon>Pezizomycotina</taxon>
        <taxon>Eurotiomycetes</taxon>
        <taxon>Eurotiomycetidae</taxon>
        <taxon>Onygenales</taxon>
        <taxon>Arthrodermataceae</taxon>
        <taxon>Nannizzia</taxon>
    </lineage>
</organism>
<feature type="region of interest" description="Disordered" evidence="4">
    <location>
        <begin position="356"/>
        <end position="438"/>
    </location>
</feature>
<dbReference type="Proteomes" id="UP000002669">
    <property type="component" value="Unassembled WGS sequence"/>
</dbReference>
<dbReference type="Pfam" id="PF11559">
    <property type="entry name" value="ADIP"/>
    <property type="match status" value="1"/>
</dbReference>
<keyword evidence="6" id="KW-1185">Reference proteome</keyword>
<feature type="compositionally biased region" description="Basic and acidic residues" evidence="4">
    <location>
        <begin position="389"/>
        <end position="408"/>
    </location>
</feature>
<dbReference type="STRING" id="535722.E4V068"/>
<dbReference type="HOGENOM" id="CLU_010128_2_0_1"/>
<gene>
    <name evidence="5" type="ORF">MGYG_06006</name>
</gene>
<feature type="coiled-coil region" evidence="3">
    <location>
        <begin position="73"/>
        <end position="142"/>
    </location>
</feature>
<evidence type="ECO:0000256" key="1">
    <source>
        <dbReference type="ARBA" id="ARBA00009291"/>
    </source>
</evidence>
<proteinExistence type="inferred from homology"/>
<reference evidence="6" key="1">
    <citation type="journal article" date="2012" name="MBio">
        <title>Comparative genome analysis of Trichophyton rubrum and related dermatophytes reveals candidate genes involved in infection.</title>
        <authorList>
            <person name="Martinez D.A."/>
            <person name="Oliver B.G."/>
            <person name="Graeser Y."/>
            <person name="Goldberg J.M."/>
            <person name="Li W."/>
            <person name="Martinez-Rossi N.M."/>
            <person name="Monod M."/>
            <person name="Shelest E."/>
            <person name="Barton R.C."/>
            <person name="Birch E."/>
            <person name="Brakhage A.A."/>
            <person name="Chen Z."/>
            <person name="Gurr S.J."/>
            <person name="Heiman D."/>
            <person name="Heitman J."/>
            <person name="Kosti I."/>
            <person name="Rossi A."/>
            <person name="Saif S."/>
            <person name="Samalova M."/>
            <person name="Saunders C.W."/>
            <person name="Shea T."/>
            <person name="Summerbell R.C."/>
            <person name="Xu J."/>
            <person name="Young S."/>
            <person name="Zeng Q."/>
            <person name="Birren B.W."/>
            <person name="Cuomo C.A."/>
            <person name="White T.C."/>
        </authorList>
    </citation>
    <scope>NUCLEOTIDE SEQUENCE [LARGE SCALE GENOMIC DNA]</scope>
    <source>
        <strain evidence="6">ATCC MYA-4604 / CBS 118893</strain>
    </source>
</reference>
<dbReference type="InParanoid" id="E4V068"/>
<evidence type="ECO:0000256" key="3">
    <source>
        <dbReference type="SAM" id="Coils"/>
    </source>
</evidence>
<accession>E4V068</accession>
<keyword evidence="2 3" id="KW-0175">Coiled coil</keyword>
<evidence type="ECO:0000256" key="4">
    <source>
        <dbReference type="SAM" id="MobiDB-lite"/>
    </source>
</evidence>
<dbReference type="GeneID" id="10026711"/>
<feature type="region of interest" description="Disordered" evidence="4">
    <location>
        <begin position="174"/>
        <end position="198"/>
    </location>
</feature>
<dbReference type="AlphaFoldDB" id="E4V068"/>
<dbReference type="eggNOG" id="ENOG502RZ1J">
    <property type="taxonomic scope" value="Eukaryota"/>
</dbReference>
<evidence type="ECO:0000256" key="2">
    <source>
        <dbReference type="ARBA" id="ARBA00023054"/>
    </source>
</evidence>
<feature type="compositionally biased region" description="Polar residues" evidence="4">
    <location>
        <begin position="356"/>
        <end position="388"/>
    </location>
</feature>
<dbReference type="RefSeq" id="XP_003171459.1">
    <property type="nucleotide sequence ID" value="XM_003171411.1"/>
</dbReference>
<dbReference type="EMBL" id="DS989826">
    <property type="protein sequence ID" value="EFR03005.1"/>
    <property type="molecule type" value="Genomic_DNA"/>
</dbReference>
<dbReference type="OMA" id="WKQAVTM"/>
<dbReference type="OrthoDB" id="312015at2759"/>
<name>E4V068_ARTGP</name>
<sequence>MDTLNLHSASEYLNNLLLARGLLRNGKRIDFADPGKAADGAEDTMAQIINLVHDLVTRRDREAEQRENLATTVKSLRKTEAKQALQVEQLESKTKELSRSIALAEGQETAFKSTIRNADITIRGLKDQMQRMKSSIQQIRTQCATDIRKRDIELQKLKTHLTERQRGKRDGYGVMTITIQPPPKTNISSRKGPEGGNPVETPGYSLKQETTEYLTQLCQGLSDENDALIQLSRDTIQTLRELQGLTDGDIEGFAEGASGESVDAALSRHELLSREMDATLEQLRALLTNPSFVPLEEVELRDSEIARLRDGWEKMEQRWQEAVSMMDGWHKRVSHGSASISLDELKLGMSFATDSSMQKDAGSTTNLSMDQSESGHSAVSSRRVSNDSSTRERPKRLFDIEPSAKDHAPGPVGKAAAPRSDANDIRQKRRRLQRNRPA</sequence>
<dbReference type="InterPro" id="IPR021622">
    <property type="entry name" value="Afadin/alpha-actinin-bd"/>
</dbReference>
<feature type="compositionally biased region" description="Basic residues" evidence="4">
    <location>
        <begin position="427"/>
        <end position="438"/>
    </location>
</feature>
<evidence type="ECO:0000313" key="5">
    <source>
        <dbReference type="EMBL" id="EFR03005.1"/>
    </source>
</evidence>
<evidence type="ECO:0000313" key="6">
    <source>
        <dbReference type="Proteomes" id="UP000002669"/>
    </source>
</evidence>